<dbReference type="AlphaFoldDB" id="A0A834YNK9"/>
<organism evidence="2 3">
    <name type="scientific">Tetracentron sinense</name>
    <name type="common">Spur-leaf</name>
    <dbReference type="NCBI Taxonomy" id="13715"/>
    <lineage>
        <taxon>Eukaryota</taxon>
        <taxon>Viridiplantae</taxon>
        <taxon>Streptophyta</taxon>
        <taxon>Embryophyta</taxon>
        <taxon>Tracheophyta</taxon>
        <taxon>Spermatophyta</taxon>
        <taxon>Magnoliopsida</taxon>
        <taxon>Trochodendrales</taxon>
        <taxon>Trochodendraceae</taxon>
        <taxon>Tetracentron</taxon>
    </lineage>
</organism>
<dbReference type="Proteomes" id="UP000655225">
    <property type="component" value="Unassembled WGS sequence"/>
</dbReference>
<keyword evidence="3" id="KW-1185">Reference proteome</keyword>
<comment type="caution">
    <text evidence="2">The sequence shown here is derived from an EMBL/GenBank/DDBJ whole genome shotgun (WGS) entry which is preliminary data.</text>
</comment>
<dbReference type="PANTHER" id="PTHR48200">
    <property type="entry name" value="PROTEIN, PUTATIVE-RELATED"/>
    <property type="match status" value="1"/>
</dbReference>
<evidence type="ECO:0000313" key="3">
    <source>
        <dbReference type="Proteomes" id="UP000655225"/>
    </source>
</evidence>
<sequence>MGRRVAFSYFGICEYFLGERVLHQSDGEFRIPLAPPPEMTPVLAHDTFMEGMRTAGVPIHHLVGEVVTHSFFLSWFRSVSIGPIMRPFSTHPGATEVGGRLVEKYFQMRPLLAILEEDNRALIEENAHPRDRCATLEDPLVTLEAVPPYQKLSLIGKLGEWEWPEALDEYSSEQEAFQKLKLGNVASLFNVKINGHLVEAALGCWSPEFHVFKLGVFELCPALEEYGRLLSVPFDQDRIVLPSYQASWKSKASSFLRVKRGFLEKLDGDENYFRCSLKFFVDYFSPRNPNWISTPSFVGLLGSWPQYHFRALALVVVGHVLFSLSFKFIDMQVLEVVEQIMTGHSFILMLLAETFRALDRCVQKRGGFFRGCIFLLQVWLLEHLKCCNPLATPAFMRQDLIESHCSFSEIPPFLDSPEMWYDQLVLLAPDMLVLKCSWLHVVEIISSTSRKHHLILLGLRRSSHYFPNRVVRQFGCTQDIPSIEVMTDVVEFGPSSEKLISDLLVGWRSRVRSTFGDGQDSLATIEYIRWLGDCYPPYVSPSRPCIGEKRKDPMNDLLIDDQPSYKVLEVKVTSLLVENAGLKAEVAKMESEAAAY</sequence>
<dbReference type="Pfam" id="PF24924">
    <property type="entry name" value="DUF7745"/>
    <property type="match status" value="1"/>
</dbReference>
<dbReference type="OrthoDB" id="1748438at2759"/>
<dbReference type="EMBL" id="JABCRI010000017">
    <property type="protein sequence ID" value="KAF8391075.1"/>
    <property type="molecule type" value="Genomic_DNA"/>
</dbReference>
<dbReference type="PANTHER" id="PTHR48200:SF1">
    <property type="entry name" value="AMINOTRANSFERASE-LIKE PLANT MOBILE DOMAIN-CONTAINING PROTEIN"/>
    <property type="match status" value="1"/>
</dbReference>
<gene>
    <name evidence="2" type="ORF">HHK36_023375</name>
</gene>
<dbReference type="InterPro" id="IPR056647">
    <property type="entry name" value="DUF7745"/>
</dbReference>
<reference evidence="2 3" key="1">
    <citation type="submission" date="2020-04" db="EMBL/GenBank/DDBJ databases">
        <title>Plant Genome Project.</title>
        <authorList>
            <person name="Zhang R.-G."/>
        </authorList>
    </citation>
    <scope>NUCLEOTIDE SEQUENCE [LARGE SCALE GENOMIC DNA]</scope>
    <source>
        <strain evidence="2">YNK0</strain>
        <tissue evidence="2">Leaf</tissue>
    </source>
</reference>
<evidence type="ECO:0000259" key="1">
    <source>
        <dbReference type="Pfam" id="PF24924"/>
    </source>
</evidence>
<accession>A0A834YNK9</accession>
<feature type="domain" description="DUF7745" evidence="1">
    <location>
        <begin position="173"/>
        <end position="512"/>
    </location>
</feature>
<evidence type="ECO:0000313" key="2">
    <source>
        <dbReference type="EMBL" id="KAF8391075.1"/>
    </source>
</evidence>
<proteinExistence type="predicted"/>
<name>A0A834YNK9_TETSI</name>
<protein>
    <recommendedName>
        <fullName evidence="1">DUF7745 domain-containing protein</fullName>
    </recommendedName>
</protein>